<proteinExistence type="predicted"/>
<feature type="region of interest" description="Disordered" evidence="1">
    <location>
        <begin position="49"/>
        <end position="72"/>
    </location>
</feature>
<sequence>MKENFLPEELGSLEIVWRQSWSGRLQGFLLRFTVNCAFCYIQSNACVPDASISNDNKIEKNDDDRGKSEGQR</sequence>
<accession>G3I0A0</accession>
<reference evidence="3" key="1">
    <citation type="journal article" date="2011" name="Nat. Biotechnol.">
        <title>The genomic sequence of the Chinese hamster ovary (CHO)-K1 cell line.</title>
        <authorList>
            <person name="Xu X."/>
            <person name="Nagarajan H."/>
            <person name="Lewis N.E."/>
            <person name="Pan S."/>
            <person name="Cai Z."/>
            <person name="Liu X."/>
            <person name="Chen W."/>
            <person name="Xie M."/>
            <person name="Wang W."/>
            <person name="Hammond S."/>
            <person name="Andersen M.R."/>
            <person name="Neff N."/>
            <person name="Passarelli B."/>
            <person name="Koh W."/>
            <person name="Fan H.C."/>
            <person name="Wang J."/>
            <person name="Gui Y."/>
            <person name="Lee K.H."/>
            <person name="Betenbaugh M.J."/>
            <person name="Quake S.R."/>
            <person name="Famili I."/>
            <person name="Palsson B.O."/>
            <person name="Wang J."/>
        </authorList>
    </citation>
    <scope>NUCLEOTIDE SEQUENCE [LARGE SCALE GENOMIC DNA]</scope>
    <source>
        <strain evidence="3">CHO K1 cell line</strain>
    </source>
</reference>
<dbReference type="Proteomes" id="UP000001075">
    <property type="component" value="Unassembled WGS sequence"/>
</dbReference>
<protein>
    <submittedName>
        <fullName evidence="2">Uncharacterized protein</fullName>
    </submittedName>
</protein>
<evidence type="ECO:0000256" key="1">
    <source>
        <dbReference type="SAM" id="MobiDB-lite"/>
    </source>
</evidence>
<gene>
    <name evidence="2" type="ORF">I79_016777</name>
</gene>
<organism evidence="2 3">
    <name type="scientific">Cricetulus griseus</name>
    <name type="common">Chinese hamster</name>
    <name type="synonym">Cricetulus barabensis griseus</name>
    <dbReference type="NCBI Taxonomy" id="10029"/>
    <lineage>
        <taxon>Eukaryota</taxon>
        <taxon>Metazoa</taxon>
        <taxon>Chordata</taxon>
        <taxon>Craniata</taxon>
        <taxon>Vertebrata</taxon>
        <taxon>Euteleostomi</taxon>
        <taxon>Mammalia</taxon>
        <taxon>Eutheria</taxon>
        <taxon>Euarchontoglires</taxon>
        <taxon>Glires</taxon>
        <taxon>Rodentia</taxon>
        <taxon>Myomorpha</taxon>
        <taxon>Muroidea</taxon>
        <taxon>Cricetidae</taxon>
        <taxon>Cricetinae</taxon>
        <taxon>Cricetulus</taxon>
    </lineage>
</organism>
<name>G3I0A0_CRIGR</name>
<dbReference type="InParanoid" id="G3I0A0"/>
<dbReference type="EMBL" id="JH001002">
    <property type="protein sequence ID" value="EGW09637.1"/>
    <property type="molecule type" value="Genomic_DNA"/>
</dbReference>
<evidence type="ECO:0000313" key="3">
    <source>
        <dbReference type="Proteomes" id="UP000001075"/>
    </source>
</evidence>
<feature type="compositionally biased region" description="Basic and acidic residues" evidence="1">
    <location>
        <begin position="56"/>
        <end position="72"/>
    </location>
</feature>
<dbReference type="AlphaFoldDB" id="G3I0A0"/>
<evidence type="ECO:0000313" key="2">
    <source>
        <dbReference type="EMBL" id="EGW09637.1"/>
    </source>
</evidence>